<feature type="signal peptide" evidence="1">
    <location>
        <begin position="1"/>
        <end position="18"/>
    </location>
</feature>
<dbReference type="Gene3D" id="2.60.40.10">
    <property type="entry name" value="Immunoglobulins"/>
    <property type="match status" value="1"/>
</dbReference>
<reference evidence="3" key="1">
    <citation type="submission" date="2021-03" db="EMBL/GenBank/DDBJ databases">
        <authorList>
            <person name="Wang G."/>
        </authorList>
    </citation>
    <scope>NUCLEOTIDE SEQUENCE</scope>
    <source>
        <strain evidence="3">KCTC 12899</strain>
    </source>
</reference>
<dbReference type="Pfam" id="PF09906">
    <property type="entry name" value="DUF2135"/>
    <property type="match status" value="1"/>
</dbReference>
<sequence>MWMRFFTFLTVCSFPLTAQMQGVFTGGGPRLVGQHQGEPAPVTLVDVAIEAKVSGLLAETSLTCTFLNETAEEMEGEFLLPLPAGATISGYALDIDGAMVEGVVVPKDKARFVFEREQRRQVDPGTAEWVDGKVFRTRVFPLPPFQTRTIRIAYVHPLFAFENRLHYRLPLSGYGELRRLDVKVSLTDLPGRPSLVRDPLGSLQVKPNGEGFIVEGGFKDHRPKGELVVACPFPDRDLVDITRLGEADYAFVAAVRAEQTAVKRKTGQWRRLALYWDGSASLTAAGRARATAFLKEFLATYRRVKQVDVVVFRDTQEQPRSFKRRRGAFDELFAFLGEVVADGGTNLYDLQPISGVDIAMLVSDGRDVINSPAEPLFDVPLFAVQPEVYGTDQVLAAWARFSGGDYVALSNTKTAAAVAQVGRQIPALTPIYPAGSRVSEVAEWDQQTLADRLWVCGRFNGAAPLTLSLGLGVDGKQTRNVNLELNPAAATSPLAGRFWAQRHMRDLLVQPNKNREALMALAQRFKLVTPYTTLMVLETYEQYRQYRVPPPEGLAAWRARYFEEVAGTEAAVETLAEYRASFAEEVVDLAASLIDGAWDDENFSAESRDELRAENQEDWADEISEIFVSHEATPVVHDRDNQPVPQPSREVTPPITMKRGEHALVQGVLRSEQEQPLAGIRVFLEGEDMAGREKRFSTQTDRDGHFRFEAFPEGIYSVKTISDGHDDFRSQRFAILGKRHVRLNQRLPRRQSAWVQIPEDAVGPVRGRVVDARGEVLPGFLMSVKKEGQPEEDWPKMAADASGWFSFDALVPDHYRVFTKEVSWDVYDVQWAKDEAGKPYLKVFTVTSPLIEHVFYEERVTVTSAVGGAEAEGGGDPVSVQPWDASVSYIQELSALDQKARYAGYLALKEKHGQSPAFFLDVARLFFKNGQSEMGRRILTNLLEMGIEDAATTRCAAFVLNEFHQWDAAERLYTALADQRPEWPQVRREHGLLLAEAARRAFGEANRDEALTLYQRALNLLGAVLWQPWGSLPVYLAEDYIEDEQFGAFHQVAGVDYQNVYQEVVRRFGETRAREVAYPHLKNGLVKRLEGDLMVTIDWDDPHADMDLWVVEPTGEPCFFKNTETDLGGLLSEDLTAGMGPEAYFLHRAMPGDYEVRVHYFGSDRLAVAGPTTCIATIITNFGRGDEQRRQHVIRLDRADEGRLVATVTIKE</sequence>
<evidence type="ECO:0000313" key="3">
    <source>
        <dbReference type="EMBL" id="MBO1321799.1"/>
    </source>
</evidence>
<evidence type="ECO:0000256" key="1">
    <source>
        <dbReference type="SAM" id="SignalP"/>
    </source>
</evidence>
<name>A0A8J7QDJ3_9BACT</name>
<organism evidence="3 4">
    <name type="scientific">Acanthopleuribacter pedis</name>
    <dbReference type="NCBI Taxonomy" id="442870"/>
    <lineage>
        <taxon>Bacteria</taxon>
        <taxon>Pseudomonadati</taxon>
        <taxon>Acidobacteriota</taxon>
        <taxon>Holophagae</taxon>
        <taxon>Acanthopleuribacterales</taxon>
        <taxon>Acanthopleuribacteraceae</taxon>
        <taxon>Acanthopleuribacter</taxon>
    </lineage>
</organism>
<dbReference type="InterPro" id="IPR013783">
    <property type="entry name" value="Ig-like_fold"/>
</dbReference>
<dbReference type="PANTHER" id="PTHR45737:SF6">
    <property type="entry name" value="VON WILLEBRAND FACTOR A DOMAIN-CONTAINING PROTEIN 5A"/>
    <property type="match status" value="1"/>
</dbReference>
<accession>A0A8J7QDJ3</accession>
<dbReference type="GO" id="GO:0004180">
    <property type="term" value="F:carboxypeptidase activity"/>
    <property type="evidence" value="ECO:0007669"/>
    <property type="project" value="UniProtKB-KW"/>
</dbReference>
<dbReference type="Proteomes" id="UP000664417">
    <property type="component" value="Unassembled WGS sequence"/>
</dbReference>
<evidence type="ECO:0000259" key="2">
    <source>
        <dbReference type="PROSITE" id="PS51468"/>
    </source>
</evidence>
<dbReference type="SMART" id="SM00609">
    <property type="entry name" value="VIT"/>
    <property type="match status" value="1"/>
</dbReference>
<keyword evidence="4" id="KW-1185">Reference proteome</keyword>
<dbReference type="AlphaFoldDB" id="A0A8J7QDJ3"/>
<keyword evidence="3" id="KW-0121">Carboxypeptidase</keyword>
<dbReference type="EMBL" id="JAFREP010000027">
    <property type="protein sequence ID" value="MBO1321799.1"/>
    <property type="molecule type" value="Genomic_DNA"/>
</dbReference>
<proteinExistence type="predicted"/>
<dbReference type="InterPro" id="IPR013694">
    <property type="entry name" value="VIT"/>
</dbReference>
<dbReference type="Gene3D" id="1.25.40.10">
    <property type="entry name" value="Tetratricopeptide repeat domain"/>
    <property type="match status" value="1"/>
</dbReference>
<dbReference type="InterPro" id="IPR008969">
    <property type="entry name" value="CarboxyPept-like_regulatory"/>
</dbReference>
<dbReference type="SUPFAM" id="SSF49464">
    <property type="entry name" value="Carboxypeptidase regulatory domain-like"/>
    <property type="match status" value="2"/>
</dbReference>
<gene>
    <name evidence="3" type="ORF">J3U88_25190</name>
</gene>
<evidence type="ECO:0000313" key="4">
    <source>
        <dbReference type="Proteomes" id="UP000664417"/>
    </source>
</evidence>
<dbReference type="SUPFAM" id="SSF48452">
    <property type="entry name" value="TPR-like"/>
    <property type="match status" value="1"/>
</dbReference>
<feature type="domain" description="VIT" evidence="2">
    <location>
        <begin position="28"/>
        <end position="156"/>
    </location>
</feature>
<keyword evidence="3" id="KW-0645">Protease</keyword>
<protein>
    <submittedName>
        <fullName evidence="3">Carboxypeptidase regulatory-like domain-containing protein</fullName>
    </submittedName>
</protein>
<dbReference type="PROSITE" id="PS51468">
    <property type="entry name" value="VIT"/>
    <property type="match status" value="1"/>
</dbReference>
<comment type="caution">
    <text evidence="3">The sequence shown here is derived from an EMBL/GenBank/DDBJ whole genome shotgun (WGS) entry which is preliminary data.</text>
</comment>
<dbReference type="InterPro" id="IPR011990">
    <property type="entry name" value="TPR-like_helical_dom_sf"/>
</dbReference>
<dbReference type="Pfam" id="PF08487">
    <property type="entry name" value="VIT"/>
    <property type="match status" value="1"/>
</dbReference>
<keyword evidence="3" id="KW-0378">Hydrolase</keyword>
<dbReference type="InterPro" id="IPR019220">
    <property type="entry name" value="DUF2135"/>
</dbReference>
<feature type="chain" id="PRO_5035221104" evidence="1">
    <location>
        <begin position="19"/>
        <end position="1212"/>
    </location>
</feature>
<keyword evidence="1" id="KW-0732">Signal</keyword>
<dbReference type="PANTHER" id="PTHR45737">
    <property type="entry name" value="VON WILLEBRAND FACTOR A DOMAIN-CONTAINING PROTEIN 5A"/>
    <property type="match status" value="1"/>
</dbReference>
<dbReference type="RefSeq" id="WP_207861771.1">
    <property type="nucleotide sequence ID" value="NZ_JAFREP010000027.1"/>
</dbReference>